<dbReference type="eggNOG" id="COG1371">
    <property type="taxonomic scope" value="Bacteria"/>
</dbReference>
<reference evidence="6 7" key="1">
    <citation type="journal article" date="2012" name="J. Bacteriol.">
        <title>Complete Genome Sequence of the Thermophilic, Piezophilic, Heterotrophic Bacterium Marinitoga piezophila KA3.</title>
        <authorList>
            <person name="Lucas S."/>
            <person name="Han J."/>
            <person name="Lapidus A."/>
            <person name="Cheng J.F."/>
            <person name="Goodwin L.A."/>
            <person name="Pitluck S."/>
            <person name="Peters L."/>
            <person name="Mikhailova N."/>
            <person name="Teshima H."/>
            <person name="Detter J.C."/>
            <person name="Han C."/>
            <person name="Tapia R."/>
            <person name="Land M."/>
            <person name="Hauser L."/>
            <person name="Kyrpides N.C."/>
            <person name="Ivanova N."/>
            <person name="Pagani I."/>
            <person name="Vannier P."/>
            <person name="Oger P."/>
            <person name="Bartlett D.H."/>
            <person name="Noll K.M."/>
            <person name="Woyke T."/>
            <person name="Jebbar M."/>
        </authorList>
    </citation>
    <scope>NUCLEOTIDE SEQUENCE [LARGE SCALE GENOMIC DNA]</scope>
    <source>
        <strain evidence="7">DSM 14283 / JCM 11233 / KA3</strain>
    </source>
</reference>
<comment type="similarity">
    <text evidence="1">Belongs to the archease family.</text>
</comment>
<evidence type="ECO:0000256" key="1">
    <source>
        <dbReference type="ARBA" id="ARBA00007963"/>
    </source>
</evidence>
<dbReference type="Proteomes" id="UP000007161">
    <property type="component" value="Chromosome"/>
</dbReference>
<evidence type="ECO:0000259" key="5">
    <source>
        <dbReference type="Pfam" id="PF01951"/>
    </source>
</evidence>
<dbReference type="RefSeq" id="WP_014297391.1">
    <property type="nucleotide sequence ID" value="NC_016751.1"/>
</dbReference>
<reference evidence="7" key="2">
    <citation type="submission" date="2012-01" db="EMBL/GenBank/DDBJ databases">
        <title>Complete sequence of chromosome of Marinitoga piezophila KA3.</title>
        <authorList>
            <person name="Lucas S."/>
            <person name="Han J."/>
            <person name="Lapidus A."/>
            <person name="Cheng J.-F."/>
            <person name="Goodwin L."/>
            <person name="Pitluck S."/>
            <person name="Peters L."/>
            <person name="Mikhailova N."/>
            <person name="Teshima H."/>
            <person name="Detter J.C."/>
            <person name="Han C."/>
            <person name="Tapia R."/>
            <person name="Land M."/>
            <person name="Hauser L."/>
            <person name="Kyrpides N."/>
            <person name="Ivanova N."/>
            <person name="Pagani I."/>
            <person name="Jebbar M."/>
            <person name="Vannier P."/>
            <person name="Oger P."/>
            <person name="Cario A."/>
            <person name="Bartlett D."/>
            <person name="Noll K.M."/>
            <person name="Woyke T."/>
        </authorList>
    </citation>
    <scope>NUCLEOTIDE SEQUENCE [LARGE SCALE GENOMIC DNA]</scope>
    <source>
        <strain evidence="7">DSM 14283 / JCM 11233 / KA3</strain>
    </source>
</reference>
<accession>H2J6P0</accession>
<dbReference type="AlphaFoldDB" id="H2J6P0"/>
<dbReference type="GO" id="GO:0046872">
    <property type="term" value="F:metal ion binding"/>
    <property type="evidence" value="ECO:0007669"/>
    <property type="project" value="UniProtKB-KW"/>
</dbReference>
<gene>
    <name evidence="6" type="ordered locus">Marpi_1943</name>
</gene>
<dbReference type="EMBL" id="CP003257">
    <property type="protein sequence ID" value="AEX86321.1"/>
    <property type="molecule type" value="Genomic_DNA"/>
</dbReference>
<proteinExistence type="inferred from homology"/>
<dbReference type="Gene3D" id="3.55.10.10">
    <property type="entry name" value="Archease domain"/>
    <property type="match status" value="1"/>
</dbReference>
<evidence type="ECO:0000313" key="7">
    <source>
        <dbReference type="Proteomes" id="UP000007161"/>
    </source>
</evidence>
<organism evidence="6 7">
    <name type="scientific">Marinitoga piezophila (strain DSM 14283 / JCM 11233 / KA3)</name>
    <dbReference type="NCBI Taxonomy" id="443254"/>
    <lineage>
        <taxon>Bacteria</taxon>
        <taxon>Thermotogati</taxon>
        <taxon>Thermotogota</taxon>
        <taxon>Thermotogae</taxon>
        <taxon>Petrotogales</taxon>
        <taxon>Petrotogaceae</taxon>
        <taxon>Marinitoga</taxon>
    </lineage>
</organism>
<dbReference type="KEGG" id="mpz:Marpi_1943"/>
<keyword evidence="7" id="KW-1185">Reference proteome</keyword>
<dbReference type="Pfam" id="PF01951">
    <property type="entry name" value="Archease"/>
    <property type="match status" value="1"/>
</dbReference>
<evidence type="ECO:0000256" key="2">
    <source>
        <dbReference type="ARBA" id="ARBA00022694"/>
    </source>
</evidence>
<evidence type="ECO:0000256" key="4">
    <source>
        <dbReference type="ARBA" id="ARBA00022837"/>
    </source>
</evidence>
<feature type="domain" description="Archease" evidence="5">
    <location>
        <begin position="4"/>
        <end position="124"/>
    </location>
</feature>
<keyword evidence="2" id="KW-0819">tRNA processing</keyword>
<keyword evidence="4" id="KW-0106">Calcium</keyword>
<dbReference type="InterPro" id="IPR023572">
    <property type="entry name" value="Archease_dom"/>
</dbReference>
<evidence type="ECO:0000256" key="3">
    <source>
        <dbReference type="ARBA" id="ARBA00022723"/>
    </source>
</evidence>
<dbReference type="InterPro" id="IPR036820">
    <property type="entry name" value="Archease_dom_sf"/>
</dbReference>
<protein>
    <submittedName>
        <fullName evidence="6">Archease protein family (DUF101/UPF0211)</fullName>
    </submittedName>
</protein>
<dbReference type="OrthoDB" id="46995at2"/>
<dbReference type="STRING" id="443254.Marpi_1943"/>
<dbReference type="SUPFAM" id="SSF69819">
    <property type="entry name" value="MTH1598-like"/>
    <property type="match status" value="1"/>
</dbReference>
<name>H2J6P0_MARPK</name>
<dbReference type="GO" id="GO:0008033">
    <property type="term" value="P:tRNA processing"/>
    <property type="evidence" value="ECO:0007669"/>
    <property type="project" value="UniProtKB-KW"/>
</dbReference>
<sequence>MNKELEHPADIMYEISGEDIKEILEDFVEVLNKIYSPVVEGINRENEYTISEKEIDDILFDLGNEFLRAIMEGEFPSKIETDNEIIKISYSKIYKINSDIEIKAVAYPKIIDEESKKIRVIFDV</sequence>
<dbReference type="HOGENOM" id="CLU_163359_0_0_0"/>
<keyword evidence="3" id="KW-0479">Metal-binding</keyword>
<evidence type="ECO:0000313" key="6">
    <source>
        <dbReference type="EMBL" id="AEX86321.1"/>
    </source>
</evidence>